<dbReference type="EMBL" id="GEEE01004036">
    <property type="protein sequence ID" value="JAP59189.1"/>
    <property type="molecule type" value="Transcribed_RNA"/>
</dbReference>
<dbReference type="GO" id="GO:0019005">
    <property type="term" value="C:SCF ubiquitin ligase complex"/>
    <property type="evidence" value="ECO:0007669"/>
    <property type="project" value="TreeGrafter"/>
</dbReference>
<dbReference type="InterPro" id="IPR057207">
    <property type="entry name" value="FBXL15_LRR"/>
</dbReference>
<gene>
    <name evidence="3" type="primary">FXL20</name>
    <name evidence="3" type="ORF">TR148732</name>
</gene>
<sequence length="514" mass="56147">MNPTKNPQSTSFSATVDRKSNVCINVALPKELILRIFSYLDITTLCRCSRVCKFWYKCAFDGSNWKSINLFEFQCDIQPSIVEKIAQHSRGFLRYLSLKGCRNINDDTIRRFTELCRLLERLDISECRSLTNETFRYLGENCPELTRLSSTSCSKIDDFGLLRLSSCSHLTRLDVSWCVVGDDGLDAISRGCPGLQHLRVVGCREVTSRGVGCIARRCHGLLLLNLNYCGQGVTDEALIHLAMNCFPLSILSVSHCNITDVGLRALSGTLASSTAAEILGIALPPAAAHNGAAPPPARTRPASEANAAAVFAFANGGSAGDPGNHRHSAATTPSSPKPEPYKPLVVTGCKNLTVLEVARCFALTDSGLSALSRNCIHLEKLDLEECAQITDATLVQLAVNCPQLNTLVLSHCDLITDEGIAKLAEGRCGPQNLERLTMDNCPLLTDSALDLLGNSCRRLRQLDLYDCQLITKSGIQHLQQSHPLLKIQAYFAPGTPPGSTVGRRRRYCRCCTIF</sequence>
<dbReference type="GO" id="GO:0031146">
    <property type="term" value="P:SCF-dependent proteasomal ubiquitin-dependent protein catabolic process"/>
    <property type="evidence" value="ECO:0007669"/>
    <property type="project" value="TreeGrafter"/>
</dbReference>
<dbReference type="FunFam" id="3.80.10.10:FF:000060">
    <property type="entry name" value="F-box/LRR-repeat protein 20 isoform 2"/>
    <property type="match status" value="1"/>
</dbReference>
<protein>
    <submittedName>
        <fullName evidence="3">F-box/LRR-repeat protein 20</fullName>
    </submittedName>
</protein>
<dbReference type="SMART" id="SM00256">
    <property type="entry name" value="FBOX"/>
    <property type="match status" value="1"/>
</dbReference>
<reference evidence="3" key="1">
    <citation type="submission" date="2016-01" db="EMBL/GenBank/DDBJ databases">
        <title>Reference transcriptome for the parasite Schistocephalus solidus: insights into the molecular evolution of parasitism.</title>
        <authorList>
            <person name="Hebert F.O."/>
            <person name="Grambauer S."/>
            <person name="Barber I."/>
            <person name="Landry C.R."/>
            <person name="Aubin-Horth N."/>
        </authorList>
    </citation>
    <scope>NUCLEOTIDE SEQUENCE</scope>
</reference>
<name>A0A0V0J398_SCHSO</name>
<evidence type="ECO:0000256" key="1">
    <source>
        <dbReference type="SAM" id="MobiDB-lite"/>
    </source>
</evidence>
<dbReference type="PROSITE" id="PS50181">
    <property type="entry name" value="FBOX"/>
    <property type="match status" value="1"/>
</dbReference>
<dbReference type="EMBL" id="GEEE01003466">
    <property type="protein sequence ID" value="JAP59759.1"/>
    <property type="molecule type" value="Transcribed_RNA"/>
</dbReference>
<dbReference type="PANTHER" id="PTHR13318:SF165">
    <property type="entry name" value="F-BOX_LRR-REPEAT PROTEIN FBXL-1"/>
    <property type="match status" value="1"/>
</dbReference>
<feature type="region of interest" description="Disordered" evidence="1">
    <location>
        <begin position="320"/>
        <end position="340"/>
    </location>
</feature>
<dbReference type="AlphaFoldDB" id="A0A0V0J398"/>
<evidence type="ECO:0000259" key="2">
    <source>
        <dbReference type="PROSITE" id="PS50181"/>
    </source>
</evidence>
<dbReference type="Gene3D" id="3.80.10.10">
    <property type="entry name" value="Ribonuclease Inhibitor"/>
    <property type="match status" value="2"/>
</dbReference>
<dbReference type="Pfam" id="PF12937">
    <property type="entry name" value="F-box-like"/>
    <property type="match status" value="1"/>
</dbReference>
<proteinExistence type="predicted"/>
<dbReference type="InterPro" id="IPR006553">
    <property type="entry name" value="Leu-rich_rpt_Cys-con_subtyp"/>
</dbReference>
<organism evidence="3">
    <name type="scientific">Schistocephalus solidus</name>
    <name type="common">Tapeworm</name>
    <dbReference type="NCBI Taxonomy" id="70667"/>
    <lineage>
        <taxon>Eukaryota</taxon>
        <taxon>Metazoa</taxon>
        <taxon>Spiralia</taxon>
        <taxon>Lophotrochozoa</taxon>
        <taxon>Platyhelminthes</taxon>
        <taxon>Cestoda</taxon>
        <taxon>Eucestoda</taxon>
        <taxon>Diphyllobothriidea</taxon>
        <taxon>Diphyllobothriidae</taxon>
        <taxon>Schistocephalus</taxon>
    </lineage>
</organism>
<dbReference type="Pfam" id="PF25372">
    <property type="entry name" value="DUF7885"/>
    <property type="match status" value="2"/>
</dbReference>
<dbReference type="SUPFAM" id="SSF52047">
    <property type="entry name" value="RNI-like"/>
    <property type="match status" value="2"/>
</dbReference>
<dbReference type="InterPro" id="IPR001810">
    <property type="entry name" value="F-box_dom"/>
</dbReference>
<evidence type="ECO:0000313" key="3">
    <source>
        <dbReference type="EMBL" id="JAP59759.1"/>
    </source>
</evidence>
<feature type="domain" description="F-box" evidence="2">
    <location>
        <begin position="22"/>
        <end position="68"/>
    </location>
</feature>
<dbReference type="SMART" id="SM00367">
    <property type="entry name" value="LRR_CC"/>
    <property type="match status" value="12"/>
</dbReference>
<dbReference type="PANTHER" id="PTHR13318">
    <property type="entry name" value="PARTNER OF PAIRED, ISOFORM B-RELATED"/>
    <property type="match status" value="1"/>
</dbReference>
<dbReference type="InterPro" id="IPR032675">
    <property type="entry name" value="LRR_dom_sf"/>
</dbReference>
<accession>A0A0V0J398</accession>